<dbReference type="RefSeq" id="WP_021828811.1">
    <property type="nucleotide sequence ID" value="NZ_CP015840.1"/>
</dbReference>
<dbReference type="InterPro" id="IPR001543">
    <property type="entry name" value="FliN-like_C"/>
</dbReference>
<accession>A0A173DYW3</accession>
<organism evidence="3 4">
    <name type="scientific">Chlamydia gallinacea 08-1274/3</name>
    <dbReference type="NCBI Taxonomy" id="1143323"/>
    <lineage>
        <taxon>Bacteria</taxon>
        <taxon>Pseudomonadati</taxon>
        <taxon>Chlamydiota</taxon>
        <taxon>Chlamydiia</taxon>
        <taxon>Chlamydiales</taxon>
        <taxon>Chlamydiaceae</taxon>
        <taxon>Chlamydia/Chlamydophila group</taxon>
        <taxon>Chlamydia</taxon>
    </lineage>
</organism>
<dbReference type="InterPro" id="IPR036429">
    <property type="entry name" value="SpoA-like_sf"/>
</dbReference>
<dbReference type="Gene3D" id="2.30.330.10">
    <property type="entry name" value="SpoA-like"/>
    <property type="match status" value="1"/>
</dbReference>
<dbReference type="eggNOG" id="COG1886">
    <property type="taxonomic scope" value="Bacteria"/>
</dbReference>
<dbReference type="GO" id="GO:0050918">
    <property type="term" value="P:positive chemotaxis"/>
    <property type="evidence" value="ECO:0007669"/>
    <property type="project" value="TreeGrafter"/>
</dbReference>
<gene>
    <name evidence="3" type="ORF">M787_002100</name>
</gene>
<dbReference type="SUPFAM" id="SSF101801">
    <property type="entry name" value="Surface presentation of antigens (SPOA)"/>
    <property type="match status" value="1"/>
</dbReference>
<evidence type="ECO:0000256" key="1">
    <source>
        <dbReference type="ARBA" id="ARBA00009226"/>
    </source>
</evidence>
<dbReference type="NCBIfam" id="NF004605">
    <property type="entry name" value="PRK05933.1"/>
    <property type="match status" value="1"/>
</dbReference>
<dbReference type="GO" id="GO:0071978">
    <property type="term" value="P:bacterial-type flagellum-dependent swarming motility"/>
    <property type="evidence" value="ECO:0007669"/>
    <property type="project" value="TreeGrafter"/>
</dbReference>
<evidence type="ECO:0000313" key="3">
    <source>
        <dbReference type="EMBL" id="ANG66112.1"/>
    </source>
</evidence>
<dbReference type="Proteomes" id="UP000019147">
    <property type="component" value="Chromosome"/>
</dbReference>
<sequence>MTAVAEPSASWLKSRNDFLSSLVTTEEGIILPQFPKEECERKLKDKFRLEETNIRIQSRGSVSAAQAVQDFGMHILVQTFLAQPLESGNFFLVTSEEDLQAFMVAVFNDASLASYFYEKDKLLGFHYYLCAELCKLIQELPWIPTLSIKVVNDTKFSGKHLQGSYEAIDVTCVLDGKTLCLRLLFPSALCDSCKKLLSGSEQSLDMQQLASVPLMLSVEVGYCQLSQDEWQQVRPGSFILLDSCLYDPDTEESGALLTIKNQQFFGGRFLDAKSGEFKITSYPNLQQQEPTEETTHDSPAAPLPGQCRLVAEVARYSLTVEEFLKITQGSILQFPGAHPARGIDLILNGAKVGRGEIVSLGDVLGIRVLEV</sequence>
<evidence type="ECO:0000259" key="2">
    <source>
        <dbReference type="Pfam" id="PF01052"/>
    </source>
</evidence>
<dbReference type="PANTHER" id="PTHR30034">
    <property type="entry name" value="FLAGELLAR MOTOR SWITCH PROTEIN FLIM"/>
    <property type="match status" value="1"/>
</dbReference>
<name>A0A173DYW3_9CHLA</name>
<dbReference type="NCBIfam" id="TIGR02551">
    <property type="entry name" value="SpaO_YscQ"/>
    <property type="match status" value="1"/>
</dbReference>
<dbReference type="Pfam" id="PF01052">
    <property type="entry name" value="FliMN_C"/>
    <property type="match status" value="1"/>
</dbReference>
<dbReference type="GO" id="GO:0030254">
    <property type="term" value="P:protein secretion by the type III secretion system"/>
    <property type="evidence" value="ECO:0007669"/>
    <property type="project" value="InterPro"/>
</dbReference>
<dbReference type="STRING" id="1143323.M787_002100"/>
<dbReference type="PANTHER" id="PTHR30034:SF6">
    <property type="entry name" value="YOP PROTEINS TRANSLOCATION PROTEIN Q"/>
    <property type="match status" value="1"/>
</dbReference>
<feature type="domain" description="Flagellar motor switch protein FliN-like C-terminal" evidence="2">
    <location>
        <begin position="308"/>
        <end position="371"/>
    </location>
</feature>
<dbReference type="OrthoDB" id="9801534at2"/>
<dbReference type="GeneID" id="81478095"/>
<reference evidence="3 4" key="1">
    <citation type="journal article" date="2014" name="Syst. Appl. Microbiol.">
        <title>Evidence for the existence of two new members of the family Chlamydiaceae and proposal of Chlamydia avium sp. nov. and Chlamydia gallinacea sp. nov.</title>
        <authorList>
            <person name="Sachse K."/>
            <person name="Laroucau K."/>
            <person name="Riege K."/>
            <person name="Wehner S."/>
            <person name="Dilcher M."/>
            <person name="Creasy H.H."/>
            <person name="Weidmann M."/>
            <person name="Myers G."/>
            <person name="Vorimore F."/>
            <person name="Vicari N."/>
            <person name="Magnino S."/>
            <person name="Liebler-Tenorio E."/>
            <person name="Ruettger A."/>
            <person name="Bavoil P.M."/>
            <person name="Hufert F.T."/>
            <person name="Rossello-Mora R."/>
            <person name="Marz M."/>
        </authorList>
    </citation>
    <scope>NUCLEOTIDE SEQUENCE [LARGE SCALE GENOMIC DNA]</scope>
    <source>
        <strain evidence="3 4">08-1274/3</strain>
    </source>
</reference>
<dbReference type="KEGG" id="cgz:M787_002100"/>
<evidence type="ECO:0000313" key="4">
    <source>
        <dbReference type="Proteomes" id="UP000019147"/>
    </source>
</evidence>
<comment type="similarity">
    <text evidence="1">Belongs to the FliN/MopA/SpaO family.</text>
</comment>
<dbReference type="EMBL" id="CP015840">
    <property type="protein sequence ID" value="ANG66112.1"/>
    <property type="molecule type" value="Genomic_DNA"/>
</dbReference>
<proteinExistence type="inferred from homology"/>
<protein>
    <submittedName>
        <fullName evidence="3">Type III secretion system protein</fullName>
    </submittedName>
</protein>
<dbReference type="InterPro" id="IPR013385">
    <property type="entry name" value="T3SS_SpaO/YscQ/SpaO"/>
</dbReference>
<dbReference type="AlphaFoldDB" id="A0A173DYW3"/>